<dbReference type="Pfam" id="PF00082">
    <property type="entry name" value="Peptidase_S8"/>
    <property type="match status" value="1"/>
</dbReference>
<dbReference type="Gramene" id="ERN19439">
    <property type="protein sequence ID" value="ERN19439"/>
    <property type="gene ID" value="AMTR_s00069p00178370"/>
</dbReference>
<dbReference type="Gene3D" id="3.40.50.200">
    <property type="entry name" value="Peptidase S8/S53 domain"/>
    <property type="match status" value="1"/>
</dbReference>
<evidence type="ECO:0008006" key="8">
    <source>
        <dbReference type="Google" id="ProtNLM"/>
    </source>
</evidence>
<organism evidence="6 7">
    <name type="scientific">Amborella trichopoda</name>
    <dbReference type="NCBI Taxonomy" id="13333"/>
    <lineage>
        <taxon>Eukaryota</taxon>
        <taxon>Viridiplantae</taxon>
        <taxon>Streptophyta</taxon>
        <taxon>Embryophyta</taxon>
        <taxon>Tracheophyta</taxon>
        <taxon>Spermatophyta</taxon>
        <taxon>Magnoliopsida</taxon>
        <taxon>Amborellales</taxon>
        <taxon>Amborellaceae</taxon>
        <taxon>Amborella</taxon>
    </lineage>
</organism>
<evidence type="ECO:0000256" key="2">
    <source>
        <dbReference type="ARBA" id="ARBA00022729"/>
    </source>
</evidence>
<keyword evidence="2" id="KW-0732">Signal</keyword>
<name>U5DAA7_AMBTC</name>
<dbReference type="InterPro" id="IPR000209">
    <property type="entry name" value="Peptidase_S8/S53_dom"/>
</dbReference>
<sequence>MSTPHLSGLAAMLKSSHPEWSPAAIKSAMITSAYALNTEGKPITDQTHNPADVFAVGVGHVNITQAADPGLVYDLDADDYIPYLCGLGYNETQVETTTKRKVHCSKETSITEGELNYPSFSVVFSSKGPSSFNFNRTVTNVGDTNSSYEVEAVEPKGDSVKVNPNKLEFTEVNQKKSYQVVFSKEGVAFLELSEGHIKWYSGSKYEVRSPISVIFRR</sequence>
<dbReference type="STRING" id="13333.U5DAA7"/>
<dbReference type="InterPro" id="IPR041469">
    <property type="entry name" value="Subtilisin-like_FN3"/>
</dbReference>
<dbReference type="Gene3D" id="2.60.40.2310">
    <property type="match status" value="1"/>
</dbReference>
<proteinExistence type="inferred from homology"/>
<dbReference type="Pfam" id="PF17766">
    <property type="entry name" value="fn3_6"/>
    <property type="match status" value="1"/>
</dbReference>
<dbReference type="HOGENOM" id="CLU_000625_1_2_1"/>
<dbReference type="EMBL" id="KI392069">
    <property type="protein sequence ID" value="ERN19439.1"/>
    <property type="molecule type" value="Genomic_DNA"/>
</dbReference>
<reference evidence="7" key="1">
    <citation type="journal article" date="2013" name="Science">
        <title>The Amborella genome and the evolution of flowering plants.</title>
        <authorList>
            <consortium name="Amborella Genome Project"/>
        </authorList>
    </citation>
    <scope>NUCLEOTIDE SEQUENCE [LARGE SCALE GENOMIC DNA]</scope>
</reference>
<dbReference type="AlphaFoldDB" id="U5DAA7"/>
<accession>U5DAA7</accession>
<dbReference type="InterPro" id="IPR045051">
    <property type="entry name" value="SBT"/>
</dbReference>
<evidence type="ECO:0000259" key="4">
    <source>
        <dbReference type="Pfam" id="PF00082"/>
    </source>
</evidence>
<dbReference type="OMA" id="INITRMH"/>
<gene>
    <name evidence="6" type="ORF">AMTR_s00069p00178370</name>
</gene>
<keyword evidence="7" id="KW-1185">Reference proteome</keyword>
<protein>
    <recommendedName>
        <fullName evidence="8">Subtilisin-like protease fibronectin type-III domain-containing protein</fullName>
    </recommendedName>
</protein>
<dbReference type="SUPFAM" id="SSF52743">
    <property type="entry name" value="Subtilisin-like"/>
    <property type="match status" value="1"/>
</dbReference>
<dbReference type="eggNOG" id="ENOG502QPQR">
    <property type="taxonomic scope" value="Eukaryota"/>
</dbReference>
<comment type="caution">
    <text evidence="3">Lacks conserved residue(s) required for the propagation of feature annotation.</text>
</comment>
<dbReference type="GO" id="GO:0006508">
    <property type="term" value="P:proteolysis"/>
    <property type="evidence" value="ECO:0007669"/>
    <property type="project" value="InterPro"/>
</dbReference>
<evidence type="ECO:0000256" key="3">
    <source>
        <dbReference type="PROSITE-ProRule" id="PRU01240"/>
    </source>
</evidence>
<dbReference type="PANTHER" id="PTHR10795">
    <property type="entry name" value="PROPROTEIN CONVERTASE SUBTILISIN/KEXIN"/>
    <property type="match status" value="1"/>
</dbReference>
<dbReference type="InterPro" id="IPR036852">
    <property type="entry name" value="Peptidase_S8/S53_dom_sf"/>
</dbReference>
<dbReference type="Proteomes" id="UP000017836">
    <property type="component" value="Unassembled WGS sequence"/>
</dbReference>
<dbReference type="GO" id="GO:0004252">
    <property type="term" value="F:serine-type endopeptidase activity"/>
    <property type="evidence" value="ECO:0007669"/>
    <property type="project" value="InterPro"/>
</dbReference>
<evidence type="ECO:0000313" key="7">
    <source>
        <dbReference type="Proteomes" id="UP000017836"/>
    </source>
</evidence>
<feature type="domain" description="Subtilisin-like protease fibronectin type-III" evidence="5">
    <location>
        <begin position="114"/>
        <end position="213"/>
    </location>
</feature>
<evidence type="ECO:0000256" key="1">
    <source>
        <dbReference type="ARBA" id="ARBA00011073"/>
    </source>
</evidence>
<comment type="similarity">
    <text evidence="1 3">Belongs to the peptidase S8 family.</text>
</comment>
<evidence type="ECO:0000259" key="5">
    <source>
        <dbReference type="Pfam" id="PF17766"/>
    </source>
</evidence>
<feature type="domain" description="Peptidase S8/S53" evidence="4">
    <location>
        <begin position="1"/>
        <end position="44"/>
    </location>
</feature>
<dbReference type="PROSITE" id="PS51892">
    <property type="entry name" value="SUBTILASE"/>
    <property type="match status" value="1"/>
</dbReference>
<evidence type="ECO:0000313" key="6">
    <source>
        <dbReference type="EMBL" id="ERN19439.1"/>
    </source>
</evidence>